<keyword evidence="1" id="KW-0378">Hydrolase</keyword>
<dbReference type="CDD" id="cd00842">
    <property type="entry name" value="MPP_ASMase"/>
    <property type="match status" value="1"/>
</dbReference>
<dbReference type="SUPFAM" id="SSF56300">
    <property type="entry name" value="Metallo-dependent phosphatases"/>
    <property type="match status" value="1"/>
</dbReference>
<dbReference type="InParanoid" id="F4RHW7"/>
<protein>
    <recommendedName>
        <fullName evidence="3">Calcineurin-like phosphoesterase domain-containing protein</fullName>
    </recommendedName>
</protein>
<evidence type="ECO:0000313" key="4">
    <source>
        <dbReference type="EMBL" id="EGG08061.1"/>
    </source>
</evidence>
<dbReference type="Pfam" id="PF00149">
    <property type="entry name" value="Metallophos"/>
    <property type="match status" value="1"/>
</dbReference>
<evidence type="ECO:0000259" key="3">
    <source>
        <dbReference type="Pfam" id="PF00149"/>
    </source>
</evidence>
<proteinExistence type="predicted"/>
<evidence type="ECO:0000313" key="5">
    <source>
        <dbReference type="Proteomes" id="UP000001072"/>
    </source>
</evidence>
<dbReference type="GO" id="GO:0008081">
    <property type="term" value="F:phosphoric diester hydrolase activity"/>
    <property type="evidence" value="ECO:0007669"/>
    <property type="project" value="TreeGrafter"/>
</dbReference>
<dbReference type="HOGENOM" id="CLU_014743_2_1_1"/>
<dbReference type="GeneID" id="18927444"/>
<dbReference type="RefSeq" id="XP_007408826.1">
    <property type="nucleotide sequence ID" value="XM_007408764.1"/>
</dbReference>
<reference evidence="5" key="1">
    <citation type="journal article" date="2011" name="Proc. Natl. Acad. Sci. U.S.A.">
        <title>Obligate biotrophy features unraveled by the genomic analysis of rust fungi.</title>
        <authorList>
            <person name="Duplessis S."/>
            <person name="Cuomo C.A."/>
            <person name="Lin Y.-C."/>
            <person name="Aerts A."/>
            <person name="Tisserant E."/>
            <person name="Veneault-Fourrey C."/>
            <person name="Joly D.L."/>
            <person name="Hacquard S."/>
            <person name="Amselem J."/>
            <person name="Cantarel B.L."/>
            <person name="Chiu R."/>
            <person name="Coutinho P.M."/>
            <person name="Feau N."/>
            <person name="Field M."/>
            <person name="Frey P."/>
            <person name="Gelhaye E."/>
            <person name="Goldberg J."/>
            <person name="Grabherr M.G."/>
            <person name="Kodira C.D."/>
            <person name="Kohler A."/>
            <person name="Kuees U."/>
            <person name="Lindquist E.A."/>
            <person name="Lucas S.M."/>
            <person name="Mago R."/>
            <person name="Mauceli E."/>
            <person name="Morin E."/>
            <person name="Murat C."/>
            <person name="Pangilinan J.L."/>
            <person name="Park R."/>
            <person name="Pearson M."/>
            <person name="Quesneville H."/>
            <person name="Rouhier N."/>
            <person name="Sakthikumar S."/>
            <person name="Salamov A.A."/>
            <person name="Schmutz J."/>
            <person name="Selles B."/>
            <person name="Shapiro H."/>
            <person name="Tanguay P."/>
            <person name="Tuskan G.A."/>
            <person name="Henrissat B."/>
            <person name="Van de Peer Y."/>
            <person name="Rouze P."/>
            <person name="Ellis J.G."/>
            <person name="Dodds P.N."/>
            <person name="Schein J.E."/>
            <person name="Zhong S."/>
            <person name="Hamelin R.C."/>
            <person name="Grigoriev I.V."/>
            <person name="Szabo L.J."/>
            <person name="Martin F."/>
        </authorList>
    </citation>
    <scope>NUCLEOTIDE SEQUENCE [LARGE SCALE GENOMIC DNA]</scope>
    <source>
        <strain evidence="5">98AG31 / pathotype 3-4-7</strain>
    </source>
</reference>
<evidence type="ECO:0000256" key="2">
    <source>
        <dbReference type="ARBA" id="ARBA00023180"/>
    </source>
</evidence>
<dbReference type="OrthoDB" id="282973at2759"/>
<dbReference type="GO" id="GO:0005615">
    <property type="term" value="C:extracellular space"/>
    <property type="evidence" value="ECO:0007669"/>
    <property type="project" value="TreeGrafter"/>
</dbReference>
<feature type="domain" description="Calcineurin-like phosphoesterase" evidence="3">
    <location>
        <begin position="238"/>
        <end position="512"/>
    </location>
</feature>
<keyword evidence="5" id="KW-1185">Reference proteome</keyword>
<evidence type="ECO:0000256" key="1">
    <source>
        <dbReference type="ARBA" id="ARBA00022801"/>
    </source>
</evidence>
<organism evidence="5">
    <name type="scientific">Melampsora larici-populina (strain 98AG31 / pathotype 3-4-7)</name>
    <name type="common">Poplar leaf rust fungus</name>
    <dbReference type="NCBI Taxonomy" id="747676"/>
    <lineage>
        <taxon>Eukaryota</taxon>
        <taxon>Fungi</taxon>
        <taxon>Dikarya</taxon>
        <taxon>Basidiomycota</taxon>
        <taxon>Pucciniomycotina</taxon>
        <taxon>Pucciniomycetes</taxon>
        <taxon>Pucciniales</taxon>
        <taxon>Melampsoraceae</taxon>
        <taxon>Melampsora</taxon>
    </lineage>
</organism>
<dbReference type="KEGG" id="mlr:MELLADRAFT_35173"/>
<dbReference type="AlphaFoldDB" id="F4RHW7"/>
<keyword evidence="2" id="KW-0325">Glycoprotein</keyword>
<dbReference type="InterPro" id="IPR004843">
    <property type="entry name" value="Calcineurin-like_PHP"/>
</dbReference>
<accession>F4RHW7</accession>
<dbReference type="eggNOG" id="KOG3770">
    <property type="taxonomic scope" value="Eukaryota"/>
</dbReference>
<dbReference type="PANTHER" id="PTHR10340:SF27">
    <property type="entry name" value="ACL091CP"/>
    <property type="match status" value="1"/>
</dbReference>
<dbReference type="VEuPathDB" id="FungiDB:MELLADRAFT_35173"/>
<dbReference type="PANTHER" id="PTHR10340">
    <property type="entry name" value="SPHINGOMYELIN PHOSPHODIESTERASE"/>
    <property type="match status" value="1"/>
</dbReference>
<dbReference type="InterPro" id="IPR029052">
    <property type="entry name" value="Metallo-depent_PP-like"/>
</dbReference>
<gene>
    <name evidence="4" type="ORF">MELLADRAFT_35173</name>
</gene>
<dbReference type="Gene3D" id="3.60.21.10">
    <property type="match status" value="1"/>
</dbReference>
<dbReference type="EMBL" id="GL883102">
    <property type="protein sequence ID" value="EGG08061.1"/>
    <property type="molecule type" value="Genomic_DNA"/>
</dbReference>
<name>F4RHW7_MELLP</name>
<dbReference type="Proteomes" id="UP000001072">
    <property type="component" value="Unassembled WGS sequence"/>
</dbReference>
<sequence>MLILGRGLGFVLRKGQFPVDFFDHYYNDPNDLSVQPQPIIKDPITHVVYRMNLTSPDEVPTINLRDPISFPPISLRGAEADRLAKEVKDQIISIINSNQPSISSCEKCQKSLKIASHLSKRAPQLIPMLAIELCEEFKFKKDCVDQFGLHSQGPIISQVLSFANLGNHLGNNGTGKDDGIDGQYICYNFFSKSNCSIPTPTNLNLTYFFSKPKPKPQPKHQQIKLDQDIDQKKKRRLKVLHFSDFHLDIRYSTGSEANCSKTSMCCRMPIRKSNDHNLSDDNQFHLSAPRFGYFQCDTPISLGMAVVQAIPVLTGTNVKDGNGFDFSIYTGDLVAHDNTNYSQTELGGGPLYAAIGNHDSYLQAQDAPHSMMPERLSKQFSWNYDHLSRLWFHNHWISDDVAKIARAHYGGYAVKRYEGLKIITLNTDLWYRANLFNFINMTNPDQSGMLKFLSEELQKSEDLGQSVWIMGHVLSGWDGSNPLVNPTNLFYQIVERYSPHVIKAIMWGHTHEDQFMIYYANNATNITADHALTTGWVGPSITPLTNVNSGFRMYEVDPDTYEILDAHTWYSNVSTYSHLDTDPHKGPTYEYEYSTREAYGKEIKWPIDAPLNATWWHLVTEQMLKDNGTLISKFTKYQGKNSVRSPSCTSEECIKNKVCYMRSGSASIAKEYCKMGYGSVQGGK</sequence>
<dbReference type="InterPro" id="IPR041805">
    <property type="entry name" value="ASMase/PPN1_MPP"/>
</dbReference>